<dbReference type="RefSeq" id="WP_226826888.1">
    <property type="nucleotide sequence ID" value="NZ_JAAXYO010000196.1"/>
</dbReference>
<sequence>MKQEVIMPVLSDTMQTGRLVRWNKAVGDAVKKGGRFEKLPTSSKI</sequence>
<dbReference type="AlphaFoldDB" id="A0AAE2YSC6"/>
<comment type="caution">
    <text evidence="1">The sequence shown here is derived from an EMBL/GenBank/DDBJ whole genome shotgun (WGS) entry which is preliminary data.</text>
</comment>
<evidence type="ECO:0000313" key="1">
    <source>
        <dbReference type="EMBL" id="MBU2789297.1"/>
    </source>
</evidence>
<organism evidence="1 2">
    <name type="scientific">Igneacidithiobacillus copahuensis</name>
    <dbReference type="NCBI Taxonomy" id="2724909"/>
    <lineage>
        <taxon>Bacteria</taxon>
        <taxon>Pseudomonadati</taxon>
        <taxon>Pseudomonadota</taxon>
        <taxon>Acidithiobacillia</taxon>
        <taxon>Acidithiobacillales</taxon>
        <taxon>Acidithiobacillaceae</taxon>
        <taxon>Igneacidithiobacillus</taxon>
    </lineage>
</organism>
<dbReference type="EMBL" id="JAAXYO010000196">
    <property type="protein sequence ID" value="MBU2789297.1"/>
    <property type="molecule type" value="Genomic_DNA"/>
</dbReference>
<proteinExistence type="predicted"/>
<dbReference type="SUPFAM" id="SSF51230">
    <property type="entry name" value="Single hybrid motif"/>
    <property type="match status" value="1"/>
</dbReference>
<accession>A0AAE2YSC6</accession>
<keyword evidence="2" id="KW-1185">Reference proteome</keyword>
<evidence type="ECO:0008006" key="3">
    <source>
        <dbReference type="Google" id="ProtNLM"/>
    </source>
</evidence>
<name>A0AAE2YSC6_9PROT</name>
<dbReference type="InterPro" id="IPR011053">
    <property type="entry name" value="Single_hybrid_motif"/>
</dbReference>
<evidence type="ECO:0000313" key="2">
    <source>
        <dbReference type="Proteomes" id="UP001197378"/>
    </source>
</evidence>
<dbReference type="Proteomes" id="UP001197378">
    <property type="component" value="Unassembled WGS sequence"/>
</dbReference>
<dbReference type="CDD" id="cd06849">
    <property type="entry name" value="lipoyl_domain"/>
    <property type="match status" value="1"/>
</dbReference>
<protein>
    <recommendedName>
        <fullName evidence="3">Lipoyl-binding domain-containing protein</fullName>
    </recommendedName>
</protein>
<gene>
    <name evidence="1" type="ORF">HFQ13_13995</name>
</gene>
<dbReference type="Gene3D" id="2.40.50.100">
    <property type="match status" value="1"/>
</dbReference>
<reference evidence="1" key="1">
    <citation type="journal article" date="2021" name="ISME J.">
        <title>Genomic evolution of the class Acidithiobacillia: deep-branching Proteobacteria living in extreme acidic conditions.</title>
        <authorList>
            <person name="Moya-Beltran A."/>
            <person name="Beard S."/>
            <person name="Rojas-Villalobos C."/>
            <person name="Issotta F."/>
            <person name="Gallardo Y."/>
            <person name="Ulloa R."/>
            <person name="Giaveno A."/>
            <person name="Degli Esposti M."/>
            <person name="Johnson D.B."/>
            <person name="Quatrini R."/>
        </authorList>
    </citation>
    <scope>NUCLEOTIDE SEQUENCE</scope>
    <source>
        <strain evidence="1">VAN18-1</strain>
    </source>
</reference>